<evidence type="ECO:0000313" key="3">
    <source>
        <dbReference type="Proteomes" id="UP000297245"/>
    </source>
</evidence>
<organism evidence="2 3">
    <name type="scientific">Dendrothele bispora (strain CBS 962.96)</name>
    <dbReference type="NCBI Taxonomy" id="1314807"/>
    <lineage>
        <taxon>Eukaryota</taxon>
        <taxon>Fungi</taxon>
        <taxon>Dikarya</taxon>
        <taxon>Basidiomycota</taxon>
        <taxon>Agaricomycotina</taxon>
        <taxon>Agaricomycetes</taxon>
        <taxon>Agaricomycetidae</taxon>
        <taxon>Agaricales</taxon>
        <taxon>Agaricales incertae sedis</taxon>
        <taxon>Dendrothele</taxon>
    </lineage>
</organism>
<keyword evidence="3" id="KW-1185">Reference proteome</keyword>
<dbReference type="OrthoDB" id="3063706at2759"/>
<evidence type="ECO:0000313" key="2">
    <source>
        <dbReference type="EMBL" id="THU98480.1"/>
    </source>
</evidence>
<protein>
    <submittedName>
        <fullName evidence="2">Uncharacterized protein</fullName>
    </submittedName>
</protein>
<proteinExistence type="predicted"/>
<evidence type="ECO:0000256" key="1">
    <source>
        <dbReference type="SAM" id="MobiDB-lite"/>
    </source>
</evidence>
<accession>A0A4S8M8G9</accession>
<dbReference type="EMBL" id="ML179135">
    <property type="protein sequence ID" value="THU98480.1"/>
    <property type="molecule type" value="Genomic_DNA"/>
</dbReference>
<gene>
    <name evidence="2" type="ORF">K435DRAFT_611468</name>
</gene>
<dbReference type="AlphaFoldDB" id="A0A4S8M8G9"/>
<dbReference type="Proteomes" id="UP000297245">
    <property type="component" value="Unassembled WGS sequence"/>
</dbReference>
<name>A0A4S8M8G9_DENBC</name>
<feature type="region of interest" description="Disordered" evidence="1">
    <location>
        <begin position="1"/>
        <end position="31"/>
    </location>
</feature>
<sequence>AEEAERQREKRKKEAEREKGRKEKETNDAVRRLTQTQTSAAFSGNIKSKNKTECGDIANALGIVTNGVLSSMRDQILQHFEVNPDLKTNPRYVGLF</sequence>
<feature type="non-terminal residue" evidence="2">
    <location>
        <position position="1"/>
    </location>
</feature>
<reference evidence="2 3" key="1">
    <citation type="journal article" date="2019" name="Nat. Ecol. Evol.">
        <title>Megaphylogeny resolves global patterns of mushroom evolution.</title>
        <authorList>
            <person name="Varga T."/>
            <person name="Krizsan K."/>
            <person name="Foldi C."/>
            <person name="Dima B."/>
            <person name="Sanchez-Garcia M."/>
            <person name="Sanchez-Ramirez S."/>
            <person name="Szollosi G.J."/>
            <person name="Szarkandi J.G."/>
            <person name="Papp V."/>
            <person name="Albert L."/>
            <person name="Andreopoulos W."/>
            <person name="Angelini C."/>
            <person name="Antonin V."/>
            <person name="Barry K.W."/>
            <person name="Bougher N.L."/>
            <person name="Buchanan P."/>
            <person name="Buyck B."/>
            <person name="Bense V."/>
            <person name="Catcheside P."/>
            <person name="Chovatia M."/>
            <person name="Cooper J."/>
            <person name="Damon W."/>
            <person name="Desjardin D."/>
            <person name="Finy P."/>
            <person name="Geml J."/>
            <person name="Haridas S."/>
            <person name="Hughes K."/>
            <person name="Justo A."/>
            <person name="Karasinski D."/>
            <person name="Kautmanova I."/>
            <person name="Kiss B."/>
            <person name="Kocsube S."/>
            <person name="Kotiranta H."/>
            <person name="LaButti K.M."/>
            <person name="Lechner B.E."/>
            <person name="Liimatainen K."/>
            <person name="Lipzen A."/>
            <person name="Lukacs Z."/>
            <person name="Mihaltcheva S."/>
            <person name="Morgado L.N."/>
            <person name="Niskanen T."/>
            <person name="Noordeloos M.E."/>
            <person name="Ohm R.A."/>
            <person name="Ortiz-Santana B."/>
            <person name="Ovrebo C."/>
            <person name="Racz N."/>
            <person name="Riley R."/>
            <person name="Savchenko A."/>
            <person name="Shiryaev A."/>
            <person name="Soop K."/>
            <person name="Spirin V."/>
            <person name="Szebenyi C."/>
            <person name="Tomsovsky M."/>
            <person name="Tulloss R.E."/>
            <person name="Uehling J."/>
            <person name="Grigoriev I.V."/>
            <person name="Vagvolgyi C."/>
            <person name="Papp T."/>
            <person name="Martin F.M."/>
            <person name="Miettinen O."/>
            <person name="Hibbett D.S."/>
            <person name="Nagy L.G."/>
        </authorList>
    </citation>
    <scope>NUCLEOTIDE SEQUENCE [LARGE SCALE GENOMIC DNA]</scope>
    <source>
        <strain evidence="2 3">CBS 962.96</strain>
    </source>
</reference>
<feature type="non-terminal residue" evidence="2">
    <location>
        <position position="96"/>
    </location>
</feature>